<evidence type="ECO:0000256" key="11">
    <source>
        <dbReference type="ARBA" id="ARBA00023268"/>
    </source>
</evidence>
<dbReference type="CDD" id="cd01080">
    <property type="entry name" value="NAD_bind_m-THF_DH_Cyclohyd"/>
    <property type="match status" value="1"/>
</dbReference>
<keyword evidence="11 12" id="KW-0511">Multifunctional enzyme</keyword>
<evidence type="ECO:0000256" key="4">
    <source>
        <dbReference type="ARBA" id="ARBA00022605"/>
    </source>
</evidence>
<dbReference type="GO" id="GO:0009086">
    <property type="term" value="P:methionine biosynthetic process"/>
    <property type="evidence" value="ECO:0007669"/>
    <property type="project" value="UniProtKB-KW"/>
</dbReference>
<evidence type="ECO:0000256" key="9">
    <source>
        <dbReference type="ARBA" id="ARBA00023102"/>
    </source>
</evidence>
<reference evidence="15 16" key="1">
    <citation type="submission" date="2019-03" db="EMBL/GenBank/DDBJ databases">
        <title>Genomic Encyclopedia of Type Strains, Phase IV (KMG-IV): sequencing the most valuable type-strain genomes for metagenomic binning, comparative biology and taxonomic classification.</title>
        <authorList>
            <person name="Goeker M."/>
        </authorList>
    </citation>
    <scope>NUCLEOTIDE SEQUENCE [LARGE SCALE GENOMIC DNA]</scope>
    <source>
        <strain evidence="15 16">DSM 28697</strain>
    </source>
</reference>
<keyword evidence="6 12" id="KW-0378">Hydrolase</keyword>
<evidence type="ECO:0000256" key="2">
    <source>
        <dbReference type="ARBA" id="ARBA00011738"/>
    </source>
</evidence>
<keyword evidence="16" id="KW-1185">Reference proteome</keyword>
<keyword evidence="4 12" id="KW-0028">Amino-acid biosynthesis</keyword>
<feature type="domain" description="Tetrahydrofolate dehydrogenase/cyclohydrolase NAD(P)-binding" evidence="14">
    <location>
        <begin position="140"/>
        <end position="278"/>
    </location>
</feature>
<evidence type="ECO:0000259" key="13">
    <source>
        <dbReference type="Pfam" id="PF00763"/>
    </source>
</evidence>
<protein>
    <recommendedName>
        <fullName evidence="12">Bifunctional protein FolD</fullName>
    </recommendedName>
    <domain>
        <recommendedName>
            <fullName evidence="12">Methylenetetrahydrofolate dehydrogenase</fullName>
            <ecNumber evidence="12">1.5.1.5</ecNumber>
        </recommendedName>
    </domain>
    <domain>
        <recommendedName>
            <fullName evidence="12">Methenyltetrahydrofolate cyclohydrolase</fullName>
            <ecNumber evidence="12">3.5.4.9</ecNumber>
        </recommendedName>
    </domain>
</protein>
<dbReference type="EMBL" id="SNYJ01000013">
    <property type="protein sequence ID" value="TDQ37446.1"/>
    <property type="molecule type" value="Genomic_DNA"/>
</dbReference>
<organism evidence="15 16">
    <name type="scientific">Aureibacillus halotolerans</name>
    <dbReference type="NCBI Taxonomy" id="1508390"/>
    <lineage>
        <taxon>Bacteria</taxon>
        <taxon>Bacillati</taxon>
        <taxon>Bacillota</taxon>
        <taxon>Bacilli</taxon>
        <taxon>Bacillales</taxon>
        <taxon>Bacillaceae</taxon>
        <taxon>Aureibacillus</taxon>
    </lineage>
</organism>
<dbReference type="SUPFAM" id="SSF51735">
    <property type="entry name" value="NAD(P)-binding Rossmann-fold domains"/>
    <property type="match status" value="1"/>
</dbReference>
<evidence type="ECO:0000256" key="3">
    <source>
        <dbReference type="ARBA" id="ARBA00022563"/>
    </source>
</evidence>
<comment type="caution">
    <text evidence="15">The sequence shown here is derived from an EMBL/GenBank/DDBJ whole genome shotgun (WGS) entry which is preliminary data.</text>
</comment>
<dbReference type="PRINTS" id="PR00085">
    <property type="entry name" value="THFDHDRGNASE"/>
</dbReference>
<comment type="caution">
    <text evidence="12">Lacks conserved residue(s) required for the propagation of feature annotation.</text>
</comment>
<dbReference type="GO" id="GO:0005829">
    <property type="term" value="C:cytosol"/>
    <property type="evidence" value="ECO:0007669"/>
    <property type="project" value="TreeGrafter"/>
</dbReference>
<evidence type="ECO:0000256" key="6">
    <source>
        <dbReference type="ARBA" id="ARBA00022801"/>
    </source>
</evidence>
<keyword evidence="7 12" id="KW-0521">NADP</keyword>
<dbReference type="PANTHER" id="PTHR48099">
    <property type="entry name" value="C-1-TETRAHYDROFOLATE SYNTHASE, CYTOPLASMIC-RELATED"/>
    <property type="match status" value="1"/>
</dbReference>
<comment type="similarity">
    <text evidence="12">Belongs to the tetrahydrofolate dehydrogenase/cyclohydrolase family.</text>
</comment>
<evidence type="ECO:0000256" key="1">
    <source>
        <dbReference type="ARBA" id="ARBA00004777"/>
    </source>
</evidence>
<evidence type="ECO:0000256" key="12">
    <source>
        <dbReference type="HAMAP-Rule" id="MF_01576"/>
    </source>
</evidence>
<evidence type="ECO:0000313" key="16">
    <source>
        <dbReference type="Proteomes" id="UP000295632"/>
    </source>
</evidence>
<dbReference type="GO" id="GO:0035999">
    <property type="term" value="P:tetrahydrofolate interconversion"/>
    <property type="evidence" value="ECO:0007669"/>
    <property type="project" value="UniProtKB-UniRule"/>
</dbReference>
<evidence type="ECO:0000259" key="14">
    <source>
        <dbReference type="Pfam" id="PF02882"/>
    </source>
</evidence>
<dbReference type="Proteomes" id="UP000295632">
    <property type="component" value="Unassembled WGS sequence"/>
</dbReference>
<name>A0A4R6TW30_9BACI</name>
<comment type="catalytic activity">
    <reaction evidence="12">
        <text>(6R)-5,10-methenyltetrahydrofolate + H2O = (6R)-10-formyltetrahydrofolate + H(+)</text>
        <dbReference type="Rhea" id="RHEA:23700"/>
        <dbReference type="ChEBI" id="CHEBI:15377"/>
        <dbReference type="ChEBI" id="CHEBI:15378"/>
        <dbReference type="ChEBI" id="CHEBI:57455"/>
        <dbReference type="ChEBI" id="CHEBI:195366"/>
        <dbReference type="EC" id="3.5.4.9"/>
    </reaction>
</comment>
<dbReference type="Pfam" id="PF02882">
    <property type="entry name" value="THF_DHG_CYH_C"/>
    <property type="match status" value="1"/>
</dbReference>
<dbReference type="InterPro" id="IPR000672">
    <property type="entry name" value="THF_DH/CycHdrlase"/>
</dbReference>
<dbReference type="GO" id="GO:0004488">
    <property type="term" value="F:methylenetetrahydrofolate dehydrogenase (NADP+) activity"/>
    <property type="evidence" value="ECO:0007669"/>
    <property type="project" value="UniProtKB-UniRule"/>
</dbReference>
<feature type="domain" description="Tetrahydrofolate dehydrogenase/cyclohydrolase catalytic" evidence="13">
    <location>
        <begin position="7"/>
        <end position="121"/>
    </location>
</feature>
<dbReference type="EC" id="3.5.4.9" evidence="12"/>
<dbReference type="FunFam" id="3.40.50.720:FF:000094">
    <property type="entry name" value="Bifunctional protein FolD"/>
    <property type="match status" value="1"/>
</dbReference>
<dbReference type="FunFam" id="3.40.50.10860:FF:000005">
    <property type="entry name" value="C-1-tetrahydrofolate synthase, cytoplasmic, putative"/>
    <property type="match status" value="1"/>
</dbReference>
<sequence length="283" mass="30160">MSDPLLLDGRIVSQAMRDEVKERTDELKRQGHDTCLATILVGDDPSSATYVKMKGKACEKVGIESKAVVLPADTTQDTLMQTIKELNEDPKVNGILLQHPIPSHLDERAAFEAIHPDKDVDGVTSASFGRTGLDFGRFPSCTPGAIISILDYFNIELEGKDVVVVGRSPILGKPVSLLLLNRNATVTICHSKTQALAEKVSRADIVVAAVGKPEFVKGDWIKEGAIIVDAGYNPGNVGDVEYDACYKKASAITPVPGGVGPVTIATLLKQTVESAEKSAGLLV</sequence>
<dbReference type="EC" id="1.5.1.5" evidence="12"/>
<dbReference type="Gene3D" id="3.40.50.10860">
    <property type="entry name" value="Leucine Dehydrogenase, chain A, domain 1"/>
    <property type="match status" value="1"/>
</dbReference>
<dbReference type="Pfam" id="PF00763">
    <property type="entry name" value="THF_DHG_CYH"/>
    <property type="match status" value="1"/>
</dbReference>
<evidence type="ECO:0000256" key="10">
    <source>
        <dbReference type="ARBA" id="ARBA00023167"/>
    </source>
</evidence>
<dbReference type="RefSeq" id="WP_133581288.1">
    <property type="nucleotide sequence ID" value="NZ_SNYJ01000013.1"/>
</dbReference>
<dbReference type="InterPro" id="IPR020630">
    <property type="entry name" value="THF_DH/CycHdrlase_cat_dom"/>
</dbReference>
<evidence type="ECO:0000256" key="8">
    <source>
        <dbReference type="ARBA" id="ARBA00023002"/>
    </source>
</evidence>
<comment type="catalytic activity">
    <reaction evidence="12">
        <text>(6R)-5,10-methylene-5,6,7,8-tetrahydrofolate + NADP(+) = (6R)-5,10-methenyltetrahydrofolate + NADPH</text>
        <dbReference type="Rhea" id="RHEA:22812"/>
        <dbReference type="ChEBI" id="CHEBI:15636"/>
        <dbReference type="ChEBI" id="CHEBI:57455"/>
        <dbReference type="ChEBI" id="CHEBI:57783"/>
        <dbReference type="ChEBI" id="CHEBI:58349"/>
        <dbReference type="EC" id="1.5.1.5"/>
    </reaction>
</comment>
<comment type="function">
    <text evidence="12">Catalyzes the oxidation of 5,10-methylenetetrahydrofolate to 5,10-methenyltetrahydrofolate and then the hydrolysis of 5,10-methenyltetrahydrofolate to 10-formyltetrahydrofolate.</text>
</comment>
<dbReference type="Gene3D" id="3.40.50.720">
    <property type="entry name" value="NAD(P)-binding Rossmann-like Domain"/>
    <property type="match status" value="1"/>
</dbReference>
<keyword evidence="9 12" id="KW-0368">Histidine biosynthesis</keyword>
<accession>A0A4R6TW30</accession>
<dbReference type="GO" id="GO:0006164">
    <property type="term" value="P:purine nucleotide biosynthetic process"/>
    <property type="evidence" value="ECO:0007669"/>
    <property type="project" value="UniProtKB-KW"/>
</dbReference>
<gene>
    <name evidence="12" type="primary">folD</name>
    <name evidence="15" type="ORF">EV213_11381</name>
</gene>
<dbReference type="SUPFAM" id="SSF53223">
    <property type="entry name" value="Aminoacid dehydrogenase-like, N-terminal domain"/>
    <property type="match status" value="1"/>
</dbReference>
<dbReference type="UniPathway" id="UPA00193"/>
<dbReference type="GO" id="GO:0000105">
    <property type="term" value="P:L-histidine biosynthetic process"/>
    <property type="evidence" value="ECO:0007669"/>
    <property type="project" value="UniProtKB-KW"/>
</dbReference>
<evidence type="ECO:0000256" key="5">
    <source>
        <dbReference type="ARBA" id="ARBA00022755"/>
    </source>
</evidence>
<evidence type="ECO:0000313" key="15">
    <source>
        <dbReference type="EMBL" id="TDQ37446.1"/>
    </source>
</evidence>
<keyword evidence="3 12" id="KW-0554">One-carbon metabolism</keyword>
<dbReference type="HAMAP" id="MF_01576">
    <property type="entry name" value="THF_DHG_CYH"/>
    <property type="match status" value="1"/>
</dbReference>
<dbReference type="InterPro" id="IPR036291">
    <property type="entry name" value="NAD(P)-bd_dom_sf"/>
</dbReference>
<dbReference type="AlphaFoldDB" id="A0A4R6TW30"/>
<feature type="binding site" evidence="12">
    <location>
        <begin position="166"/>
        <end position="168"/>
    </location>
    <ligand>
        <name>NADP(+)</name>
        <dbReference type="ChEBI" id="CHEBI:58349"/>
    </ligand>
</feature>
<dbReference type="PANTHER" id="PTHR48099:SF5">
    <property type="entry name" value="C-1-TETRAHYDROFOLATE SYNTHASE, CYTOPLASMIC"/>
    <property type="match status" value="1"/>
</dbReference>
<proteinExistence type="inferred from homology"/>
<keyword evidence="8 12" id="KW-0560">Oxidoreductase</keyword>
<evidence type="ECO:0000256" key="7">
    <source>
        <dbReference type="ARBA" id="ARBA00022857"/>
    </source>
</evidence>
<dbReference type="GO" id="GO:0004477">
    <property type="term" value="F:methenyltetrahydrofolate cyclohydrolase activity"/>
    <property type="evidence" value="ECO:0007669"/>
    <property type="project" value="UniProtKB-UniRule"/>
</dbReference>
<keyword evidence="10 12" id="KW-0486">Methionine biosynthesis</keyword>
<comment type="subunit">
    <text evidence="2 12">Homodimer.</text>
</comment>
<dbReference type="InterPro" id="IPR046346">
    <property type="entry name" value="Aminoacid_DH-like_N_sf"/>
</dbReference>
<comment type="pathway">
    <text evidence="1 12">One-carbon metabolism; tetrahydrofolate interconversion.</text>
</comment>
<keyword evidence="5 12" id="KW-0658">Purine biosynthesis</keyword>
<dbReference type="InterPro" id="IPR020631">
    <property type="entry name" value="THF_DH/CycHdrlase_NAD-bd_dom"/>
</dbReference>
<dbReference type="OrthoDB" id="9803580at2"/>